<evidence type="ECO:0000313" key="2">
    <source>
        <dbReference type="Proteomes" id="UP001054945"/>
    </source>
</evidence>
<dbReference type="Proteomes" id="UP001054945">
    <property type="component" value="Unassembled WGS sequence"/>
</dbReference>
<gene>
    <name evidence="1" type="ORF">CEXT_761381</name>
</gene>
<accession>A0AAV4TAC8</accession>
<dbReference type="EMBL" id="BPLR01010875">
    <property type="protein sequence ID" value="GIY42629.1"/>
    <property type="molecule type" value="Genomic_DNA"/>
</dbReference>
<proteinExistence type="predicted"/>
<reference evidence="1 2" key="1">
    <citation type="submission" date="2021-06" db="EMBL/GenBank/DDBJ databases">
        <title>Caerostris extrusa draft genome.</title>
        <authorList>
            <person name="Kono N."/>
            <person name="Arakawa K."/>
        </authorList>
    </citation>
    <scope>NUCLEOTIDE SEQUENCE [LARGE SCALE GENOMIC DNA]</scope>
</reference>
<evidence type="ECO:0000313" key="1">
    <source>
        <dbReference type="EMBL" id="GIY42629.1"/>
    </source>
</evidence>
<name>A0AAV4TAC8_CAEEX</name>
<sequence length="111" mass="12709">MPKDRKKEPDALKPTDEANAYSEELAVESKRAINYLQVQRNYKRIRLGVCGCTTRQTNVPWLLNAPPTPARWGVGLVAQTAARHHPSPREYITLDSCTVFIMPVMRKDLWM</sequence>
<comment type="caution">
    <text evidence="1">The sequence shown here is derived from an EMBL/GenBank/DDBJ whole genome shotgun (WGS) entry which is preliminary data.</text>
</comment>
<keyword evidence="2" id="KW-1185">Reference proteome</keyword>
<dbReference type="AlphaFoldDB" id="A0AAV4TAC8"/>
<protein>
    <submittedName>
        <fullName evidence="1">Uncharacterized protein</fullName>
    </submittedName>
</protein>
<organism evidence="1 2">
    <name type="scientific">Caerostris extrusa</name>
    <name type="common">Bark spider</name>
    <name type="synonym">Caerostris bankana</name>
    <dbReference type="NCBI Taxonomy" id="172846"/>
    <lineage>
        <taxon>Eukaryota</taxon>
        <taxon>Metazoa</taxon>
        <taxon>Ecdysozoa</taxon>
        <taxon>Arthropoda</taxon>
        <taxon>Chelicerata</taxon>
        <taxon>Arachnida</taxon>
        <taxon>Araneae</taxon>
        <taxon>Araneomorphae</taxon>
        <taxon>Entelegynae</taxon>
        <taxon>Araneoidea</taxon>
        <taxon>Araneidae</taxon>
        <taxon>Caerostris</taxon>
    </lineage>
</organism>